<keyword evidence="5" id="KW-1185">Reference proteome</keyword>
<feature type="transmembrane region" description="Helical" evidence="2">
    <location>
        <begin position="490"/>
        <end position="515"/>
    </location>
</feature>
<feature type="transmembrane region" description="Helical" evidence="2">
    <location>
        <begin position="94"/>
        <end position="121"/>
    </location>
</feature>
<feature type="transmembrane region" description="Helical" evidence="2">
    <location>
        <begin position="527"/>
        <end position="554"/>
    </location>
</feature>
<evidence type="ECO:0000259" key="3">
    <source>
        <dbReference type="Pfam" id="PF06808"/>
    </source>
</evidence>
<feature type="transmembrane region" description="Helical" evidence="2">
    <location>
        <begin position="71"/>
        <end position="88"/>
    </location>
</feature>
<sequence>MNQPATIPVANPAPAGGLGAPLGGLFALLVICVIAFATLDEATARFGAIALSVAIVGLAHPARRGRPSGRAVDAALLAGFGCAGWWFHAVKAELWTGFFVATPLSVLAGLAGVFTVIVLAARVWGRSLAILAGALILYAFGGPYLPNAVAHFGVGLGDFVQITWYSFDGVFGRMTGLVASNLLIFLILGAVLQQTGAGESLIRLSTALLGRVRGGGAHAAIAASAVFGMMNGSVAANIAGTGVFTIPMIKRQGFSSRFAGAVEAAASSGGQLTPPIMAATVFVMADLVGLPLLMVIAAAALPALFKYLGLFAQVYVEALRLDIRPLAAEDIPKLTRQDWLQSALVLVPLAVLMIAFLSGSSPAMAGLAGTIAALVTGLVLTPQLRQQPIRIWWALCAGGLASARILLSVAVIGIVLAVVNETGIAIRFAVALSEVGDAYLPLALLMAMLGALVLGMGLPTLPAYLIVAIMIVPTLIEAGVLPLAAHMFVLYFAVFSSIMPPIAYGCFVAAPIAGADALRISFTALRISIVGLIVPFAFVYAPSLLLVAGSFSWAELLTTALRLSLASWLLATALGGADPVLGRLPRHNRMLRGGAACAVMVPTVALWGPGLALGIAMGVLHPLHRAGWIKRVSLRAHGT</sequence>
<protein>
    <submittedName>
        <fullName evidence="4">Putative TRAP transporter</fullName>
    </submittedName>
</protein>
<evidence type="ECO:0000256" key="2">
    <source>
        <dbReference type="SAM" id="Phobius"/>
    </source>
</evidence>
<dbReference type="eggNOG" id="COG4666">
    <property type="taxonomic scope" value="Bacteria"/>
</dbReference>
<gene>
    <name evidence="4" type="ordered locus">Dshi_2287</name>
</gene>
<reference evidence="5" key="1">
    <citation type="journal article" date="2010" name="ISME J.">
        <title>The complete genome sequence of the algal symbiont Dinoroseobacter shibae: a hitchhiker's guide to life in the sea.</title>
        <authorList>
            <person name="Wagner-Dobler I."/>
            <person name="Ballhausen B."/>
            <person name="Berger M."/>
            <person name="Brinkhoff T."/>
            <person name="Buchholz I."/>
            <person name="Bunk B."/>
            <person name="Cypionka H."/>
            <person name="Daniel R."/>
            <person name="Drepper T."/>
            <person name="Gerdts G."/>
            <person name="Hahnke S."/>
            <person name="Han C."/>
            <person name="Jahn D."/>
            <person name="Kalhoefer D."/>
            <person name="Kiss H."/>
            <person name="Klenk H.P."/>
            <person name="Kyrpides N."/>
            <person name="Liebl W."/>
            <person name="Liesegang H."/>
            <person name="Meincke L."/>
            <person name="Pati A."/>
            <person name="Petersen J."/>
            <person name="Piekarski T."/>
            <person name="Pommerenke C."/>
            <person name="Pradella S."/>
            <person name="Pukall R."/>
            <person name="Rabus R."/>
            <person name="Stackebrandt E."/>
            <person name="Thole S."/>
            <person name="Thompson L."/>
            <person name="Tielen P."/>
            <person name="Tomasch J."/>
            <person name="von Jan M."/>
            <person name="Wanphrut N."/>
            <person name="Wichels A."/>
            <person name="Zech H."/>
            <person name="Simon M."/>
        </authorList>
    </citation>
    <scope>NUCLEOTIDE SEQUENCE [LARGE SCALE GENOMIC DNA]</scope>
    <source>
        <strain evidence="5">DSM 16493 / NCIMB 14021 / DFL 12</strain>
    </source>
</reference>
<proteinExistence type="predicted"/>
<keyword evidence="2" id="KW-0472">Membrane</keyword>
<dbReference type="PANTHER" id="PTHR43849">
    <property type="entry name" value="BLL3936 PROTEIN"/>
    <property type="match status" value="1"/>
</dbReference>
<comment type="subcellular location">
    <subcellularLocation>
        <location evidence="1">Cell inner membrane</location>
        <topology evidence="1">Multi-pass membrane protein</topology>
    </subcellularLocation>
</comment>
<name>A8LRA0_DINSH</name>
<dbReference type="AlphaFoldDB" id="A8LRA0"/>
<keyword evidence="1" id="KW-0813">Transport</keyword>
<feature type="transmembrane region" description="Helical" evidence="2">
    <location>
        <begin position="276"/>
        <end position="301"/>
    </location>
</feature>
<feature type="transmembrane region" description="Helical" evidence="2">
    <location>
        <begin position="128"/>
        <end position="150"/>
    </location>
</feature>
<feature type="domain" description="TRAP C4-dicarboxylate transport system permease DctM subunit" evidence="3">
    <location>
        <begin position="113"/>
        <end position="548"/>
    </location>
</feature>
<keyword evidence="1" id="KW-1003">Cell membrane</keyword>
<dbReference type="EMBL" id="CP000830">
    <property type="protein sequence ID" value="ABV94023.1"/>
    <property type="molecule type" value="Genomic_DNA"/>
</dbReference>
<dbReference type="GO" id="GO:0022857">
    <property type="term" value="F:transmembrane transporter activity"/>
    <property type="evidence" value="ECO:0007669"/>
    <property type="project" value="UniProtKB-UniRule"/>
</dbReference>
<dbReference type="RefSeq" id="WP_012178954.1">
    <property type="nucleotide sequence ID" value="NC_009952.1"/>
</dbReference>
<dbReference type="PANTHER" id="PTHR43849:SF2">
    <property type="entry name" value="BLL3936 PROTEIN"/>
    <property type="match status" value="1"/>
</dbReference>
<keyword evidence="1" id="KW-0997">Cell inner membrane</keyword>
<evidence type="ECO:0000256" key="1">
    <source>
        <dbReference type="RuleBase" id="RU369079"/>
    </source>
</evidence>
<dbReference type="HOGENOM" id="CLU_007041_3_1_5"/>
<organism evidence="4 5">
    <name type="scientific">Dinoroseobacter shibae (strain DSM 16493 / NCIMB 14021 / DFL 12)</name>
    <dbReference type="NCBI Taxonomy" id="398580"/>
    <lineage>
        <taxon>Bacteria</taxon>
        <taxon>Pseudomonadati</taxon>
        <taxon>Pseudomonadota</taxon>
        <taxon>Alphaproteobacteria</taxon>
        <taxon>Rhodobacterales</taxon>
        <taxon>Roseobacteraceae</taxon>
        <taxon>Dinoroseobacter</taxon>
    </lineage>
</organism>
<dbReference type="KEGG" id="dsh:Dshi_2287"/>
<keyword evidence="2" id="KW-1133">Transmembrane helix</keyword>
<dbReference type="STRING" id="398580.Dshi_2287"/>
<feature type="transmembrane region" description="Helical" evidence="2">
    <location>
        <begin position="363"/>
        <end position="380"/>
    </location>
</feature>
<dbReference type="Proteomes" id="UP000006833">
    <property type="component" value="Chromosome"/>
</dbReference>
<dbReference type="NCBIfam" id="TIGR02123">
    <property type="entry name" value="TRAP_fused"/>
    <property type="match status" value="1"/>
</dbReference>
<keyword evidence="2" id="KW-0812">Transmembrane</keyword>
<dbReference type="GO" id="GO:0005886">
    <property type="term" value="C:plasma membrane"/>
    <property type="evidence" value="ECO:0007669"/>
    <property type="project" value="UniProtKB-SubCell"/>
</dbReference>
<evidence type="ECO:0000313" key="4">
    <source>
        <dbReference type="EMBL" id="ABV94023.1"/>
    </source>
</evidence>
<feature type="transmembrane region" description="Helical" evidence="2">
    <location>
        <begin position="560"/>
        <end position="581"/>
    </location>
</feature>
<feature type="transmembrane region" description="Helical" evidence="2">
    <location>
        <begin position="593"/>
        <end position="620"/>
    </location>
</feature>
<feature type="transmembrane region" description="Helical" evidence="2">
    <location>
        <begin position="392"/>
        <end position="418"/>
    </location>
</feature>
<feature type="transmembrane region" description="Helical" evidence="2">
    <location>
        <begin position="12"/>
        <end position="36"/>
    </location>
</feature>
<dbReference type="InterPro" id="IPR010656">
    <property type="entry name" value="DctM"/>
</dbReference>
<dbReference type="Pfam" id="PF06808">
    <property type="entry name" value="DctM"/>
    <property type="match status" value="1"/>
</dbReference>
<accession>A8LRA0</accession>
<feature type="transmembrane region" description="Helical" evidence="2">
    <location>
        <begin position="170"/>
        <end position="192"/>
    </location>
</feature>
<dbReference type="InterPro" id="IPR011853">
    <property type="entry name" value="TRAP_DctM-Dct_fused"/>
</dbReference>
<feature type="transmembrane region" description="Helical" evidence="2">
    <location>
        <begin position="339"/>
        <end position="357"/>
    </location>
</feature>
<comment type="function">
    <text evidence="1">Part of the tripartite ATP-independent periplasmic (TRAP) transport system.</text>
</comment>
<evidence type="ECO:0000313" key="5">
    <source>
        <dbReference type="Proteomes" id="UP000006833"/>
    </source>
</evidence>